<feature type="region of interest" description="Disordered" evidence="1">
    <location>
        <begin position="160"/>
        <end position="207"/>
    </location>
</feature>
<feature type="region of interest" description="Disordered" evidence="1">
    <location>
        <begin position="486"/>
        <end position="530"/>
    </location>
</feature>
<dbReference type="InterPro" id="IPR007557">
    <property type="entry name" value="PSP1_C"/>
</dbReference>
<dbReference type="Proteomes" id="UP000326924">
    <property type="component" value="Unassembled WGS sequence"/>
</dbReference>
<feature type="region of interest" description="Disordered" evidence="1">
    <location>
        <begin position="809"/>
        <end position="841"/>
    </location>
</feature>
<dbReference type="AlphaFoldDB" id="A0A5J5ES77"/>
<feature type="compositionally biased region" description="Polar residues" evidence="1">
    <location>
        <begin position="171"/>
        <end position="188"/>
    </location>
</feature>
<feature type="compositionally biased region" description="Polar residues" evidence="1">
    <location>
        <begin position="631"/>
        <end position="644"/>
    </location>
</feature>
<keyword evidence="4" id="KW-1185">Reference proteome</keyword>
<comment type="caution">
    <text evidence="3">The sequence shown here is derived from an EMBL/GenBank/DDBJ whole genome shotgun (WGS) entry which is preliminary data.</text>
</comment>
<feature type="compositionally biased region" description="Polar residues" evidence="1">
    <location>
        <begin position="198"/>
        <end position="207"/>
    </location>
</feature>
<feature type="domain" description="PSP1 C-terminal" evidence="2">
    <location>
        <begin position="663"/>
        <end position="748"/>
    </location>
</feature>
<sequence>MSDAPSSTSDKSSTTSPRSFLDQRTSAVGSNAQTSNGAPKVAFLPGQSGGGGGSVFEESALRRQSPESDAVASSDDEEQKGSGFFSKGAVLQLSSRRPSYAAEFHTRQRTYSITSGGPLSPTTSHPSTPQGDTAAWAAGGSGAAASSGSALGPLWGGSIWNADPSRKSPPKQLNMQLQSSSGISNQNPLFAGSEALPSPTTMPANSNSEFPIPIPLVPQYRNYRSMSFSVGQQMELEDQTRPRLSPPGMLGGRSHAQPGLQHRPSRPSLLSGEQFADSPSPLRSVFENEDEETGSFPQTSYFQGHPTTYSRAKYETTTFRGRSASAATIPVMQLAASGLALGGKDDRIDEYSESALAEEDDIDFSQFHEQRRFSEAPRTTSLMFQGAENQRVENLRQTTWQSGGMFGLGDAGTQSRRHSFAGLGADFAGSDLLAKRSIATGENGMALGSRGNNYLSLTDVSNFDNARKEALYGENARLPHRQSFSAKAAPMGPPAGTSQSHHLQQLPPYASNSRASPPPGPHRGMMSMSMHAQPRSQQLLYFVTFKACRGDVFYVQEGTGLRVRVGDLVIVEADRGTDLGTVIAENISWQRAKELKEQYAKEQYNVLMMYASRRTTAAAPPAASSAGLNGANGSPFANGSSTGSMGHGHAQGQEGQTADLKPKMIKRLAQPHEIQTLRDKEANEAKAKRVCQQKVLEHRLPMEILDAEFQMDWKKLTFYYFADSYINFNSLVTDLFKVYKTRIWMSAMNPASFAHPAGVHPPGPGISPSAAGALGPIGETSDVMHPQYVNQGQAYSAYPSAGSAGGVLGGAPRASAQQQHGSMAGFPSRHSPSATDFVPHSGYNPGYLNGVSSQQSAFTLGDGHGHNGTSELWMGLQGLSLNSH</sequence>
<evidence type="ECO:0000313" key="3">
    <source>
        <dbReference type="EMBL" id="KAA8901369.1"/>
    </source>
</evidence>
<feature type="compositionally biased region" description="Polar residues" evidence="1">
    <location>
        <begin position="22"/>
        <end position="37"/>
    </location>
</feature>
<feature type="region of interest" description="Disordered" evidence="1">
    <location>
        <begin position="233"/>
        <end position="282"/>
    </location>
</feature>
<dbReference type="PROSITE" id="PS51411">
    <property type="entry name" value="PSP1_C"/>
    <property type="match status" value="1"/>
</dbReference>
<feature type="compositionally biased region" description="Low complexity" evidence="1">
    <location>
        <begin position="1"/>
        <end position="19"/>
    </location>
</feature>
<accession>A0A5J5ES77</accession>
<dbReference type="PANTHER" id="PTHR43830:SF3">
    <property type="entry name" value="PROTEIN PSP1"/>
    <property type="match status" value="1"/>
</dbReference>
<evidence type="ECO:0000259" key="2">
    <source>
        <dbReference type="PROSITE" id="PS51411"/>
    </source>
</evidence>
<evidence type="ECO:0000313" key="4">
    <source>
        <dbReference type="Proteomes" id="UP000326924"/>
    </source>
</evidence>
<evidence type="ECO:0000256" key="1">
    <source>
        <dbReference type="SAM" id="MobiDB-lite"/>
    </source>
</evidence>
<organism evidence="3 4">
    <name type="scientific">Sphaerosporella brunnea</name>
    <dbReference type="NCBI Taxonomy" id="1250544"/>
    <lineage>
        <taxon>Eukaryota</taxon>
        <taxon>Fungi</taxon>
        <taxon>Dikarya</taxon>
        <taxon>Ascomycota</taxon>
        <taxon>Pezizomycotina</taxon>
        <taxon>Pezizomycetes</taxon>
        <taxon>Pezizales</taxon>
        <taxon>Pyronemataceae</taxon>
        <taxon>Sphaerosporella</taxon>
    </lineage>
</organism>
<dbReference type="OrthoDB" id="243127at2759"/>
<dbReference type="EMBL" id="VXIS01000145">
    <property type="protein sequence ID" value="KAA8901369.1"/>
    <property type="molecule type" value="Genomic_DNA"/>
</dbReference>
<gene>
    <name evidence="3" type="ORF">FN846DRAFT_908984</name>
</gene>
<reference evidence="3 4" key="1">
    <citation type="submission" date="2019-09" db="EMBL/GenBank/DDBJ databases">
        <title>Draft genome of the ectomycorrhizal ascomycete Sphaerosporella brunnea.</title>
        <authorList>
            <consortium name="DOE Joint Genome Institute"/>
            <person name="Benucci G.M."/>
            <person name="Marozzi G."/>
            <person name="Antonielli L."/>
            <person name="Sanchez S."/>
            <person name="Marco P."/>
            <person name="Wang X."/>
            <person name="Falini L.B."/>
            <person name="Barry K."/>
            <person name="Haridas S."/>
            <person name="Lipzen A."/>
            <person name="Labutti K."/>
            <person name="Grigoriev I.V."/>
            <person name="Murat C."/>
            <person name="Martin F."/>
            <person name="Albertini E."/>
            <person name="Donnini D."/>
            <person name="Bonito G."/>
        </authorList>
    </citation>
    <scope>NUCLEOTIDE SEQUENCE [LARGE SCALE GENOMIC DNA]</scope>
    <source>
        <strain evidence="3 4">Sb_GMNB300</strain>
    </source>
</reference>
<feature type="region of interest" description="Disordered" evidence="1">
    <location>
        <begin position="1"/>
        <end position="85"/>
    </location>
</feature>
<feature type="region of interest" description="Disordered" evidence="1">
    <location>
        <begin position="621"/>
        <end position="657"/>
    </location>
</feature>
<dbReference type="PANTHER" id="PTHR43830">
    <property type="entry name" value="PROTEIN PSP1"/>
    <property type="match status" value="1"/>
</dbReference>
<dbReference type="InParanoid" id="A0A5J5ES77"/>
<feature type="compositionally biased region" description="Low complexity" evidence="1">
    <location>
        <begin position="114"/>
        <end position="143"/>
    </location>
</feature>
<dbReference type="InterPro" id="IPR047767">
    <property type="entry name" value="PSP1-like"/>
</dbReference>
<proteinExistence type="predicted"/>
<dbReference type="Pfam" id="PF04468">
    <property type="entry name" value="PSP1"/>
    <property type="match status" value="1"/>
</dbReference>
<feature type="region of interest" description="Disordered" evidence="1">
    <location>
        <begin position="108"/>
        <end position="143"/>
    </location>
</feature>
<name>A0A5J5ES77_9PEZI</name>
<dbReference type="GO" id="GO:0005737">
    <property type="term" value="C:cytoplasm"/>
    <property type="evidence" value="ECO:0007669"/>
    <property type="project" value="TreeGrafter"/>
</dbReference>
<protein>
    <recommendedName>
        <fullName evidence="2">PSP1 C-terminal domain-containing protein</fullName>
    </recommendedName>
</protein>